<dbReference type="GO" id="GO:0009055">
    <property type="term" value="F:electron transfer activity"/>
    <property type="evidence" value="ECO:0007669"/>
    <property type="project" value="InterPro"/>
</dbReference>
<dbReference type="Proteomes" id="UP000095228">
    <property type="component" value="Chromosome"/>
</dbReference>
<dbReference type="Gene3D" id="1.10.760.10">
    <property type="entry name" value="Cytochrome c-like domain"/>
    <property type="match status" value="1"/>
</dbReference>
<keyword evidence="2 4" id="KW-0479">Metal-binding</keyword>
<dbReference type="SUPFAM" id="SSF46626">
    <property type="entry name" value="Cytochrome c"/>
    <property type="match status" value="1"/>
</dbReference>
<dbReference type="OrthoDB" id="9809720at2"/>
<dbReference type="PANTHER" id="PTHR35008">
    <property type="entry name" value="BLL4482 PROTEIN-RELATED"/>
    <property type="match status" value="1"/>
</dbReference>
<evidence type="ECO:0000256" key="3">
    <source>
        <dbReference type="ARBA" id="ARBA00023004"/>
    </source>
</evidence>
<keyword evidence="8" id="KW-1185">Reference proteome</keyword>
<dbReference type="InterPro" id="IPR036909">
    <property type="entry name" value="Cyt_c-like_dom_sf"/>
</dbReference>
<keyword evidence="5" id="KW-0472">Membrane</keyword>
<evidence type="ECO:0000256" key="1">
    <source>
        <dbReference type="ARBA" id="ARBA00022617"/>
    </source>
</evidence>
<dbReference type="InterPro" id="IPR009056">
    <property type="entry name" value="Cyt_c-like_dom"/>
</dbReference>
<dbReference type="GO" id="GO:0046872">
    <property type="term" value="F:metal ion binding"/>
    <property type="evidence" value="ECO:0007669"/>
    <property type="project" value="UniProtKB-KW"/>
</dbReference>
<feature type="domain" description="Cytochrome c" evidence="6">
    <location>
        <begin position="91"/>
        <end position="181"/>
    </location>
</feature>
<organism evidence="7 8">
    <name type="scientific">Lacunisphaera limnophila</name>
    <dbReference type="NCBI Taxonomy" id="1838286"/>
    <lineage>
        <taxon>Bacteria</taxon>
        <taxon>Pseudomonadati</taxon>
        <taxon>Verrucomicrobiota</taxon>
        <taxon>Opitutia</taxon>
        <taxon>Opitutales</taxon>
        <taxon>Opitutaceae</taxon>
        <taxon>Lacunisphaera</taxon>
    </lineage>
</organism>
<dbReference type="STRING" id="1838286.Verru16b_02089"/>
<gene>
    <name evidence="7" type="primary">cycA_2</name>
    <name evidence="7" type="ORF">Verru16b_02089</name>
</gene>
<evidence type="ECO:0000259" key="6">
    <source>
        <dbReference type="PROSITE" id="PS51007"/>
    </source>
</evidence>
<keyword evidence="5" id="KW-1133">Transmembrane helix</keyword>
<sequence>MSSTPDNPFNFEASAASDESIRDAHAKLQSQKPDKPGGYSALPLVLLGLMCAIVFFGSIYMVHYSIRFDPLVVNSHANRAKPGNTGPVQLTRAQLGKSIYLANCATCHQPNGMGVPGAFPPLAGSEWVMGSEERIIRIVIHGLQGPITVKGNEYNNVMAPLGAVLKDEQIANVLSYVRQEWGNTAPDVEPATVTKVRADTATHTGYWTAPDLLKIGN</sequence>
<evidence type="ECO:0000256" key="2">
    <source>
        <dbReference type="ARBA" id="ARBA00022723"/>
    </source>
</evidence>
<dbReference type="EMBL" id="CP016094">
    <property type="protein sequence ID" value="AOS45020.1"/>
    <property type="molecule type" value="Genomic_DNA"/>
</dbReference>
<dbReference type="PANTHER" id="PTHR35008:SF8">
    <property type="entry name" value="ALCOHOL DEHYDROGENASE CYTOCHROME C SUBUNIT"/>
    <property type="match status" value="1"/>
</dbReference>
<evidence type="ECO:0000313" key="7">
    <source>
        <dbReference type="EMBL" id="AOS45020.1"/>
    </source>
</evidence>
<dbReference type="RefSeq" id="WP_069962214.1">
    <property type="nucleotide sequence ID" value="NZ_CP016094.1"/>
</dbReference>
<dbReference type="GO" id="GO:0020037">
    <property type="term" value="F:heme binding"/>
    <property type="evidence" value="ECO:0007669"/>
    <property type="project" value="InterPro"/>
</dbReference>
<keyword evidence="5" id="KW-0812">Transmembrane</keyword>
<keyword evidence="1 4" id="KW-0349">Heme</keyword>
<proteinExistence type="predicted"/>
<name>A0A1D8AVU9_9BACT</name>
<reference evidence="7 8" key="1">
    <citation type="submission" date="2016-06" db="EMBL/GenBank/DDBJ databases">
        <title>Three novel species with peptidoglycan cell walls form the new genus Lacunisphaera gen. nov. in the family Opitutaceae of the verrucomicrobial subdivision 4.</title>
        <authorList>
            <person name="Rast P."/>
            <person name="Gloeckner I."/>
            <person name="Jogler M."/>
            <person name="Boedeker C."/>
            <person name="Jeske O."/>
            <person name="Wiegand S."/>
            <person name="Reinhardt R."/>
            <person name="Schumann P."/>
            <person name="Rohde M."/>
            <person name="Spring S."/>
            <person name="Gloeckner F.O."/>
            <person name="Jogler C."/>
        </authorList>
    </citation>
    <scope>NUCLEOTIDE SEQUENCE [LARGE SCALE GENOMIC DNA]</scope>
    <source>
        <strain evidence="7 8">IG16b</strain>
    </source>
</reference>
<evidence type="ECO:0000313" key="8">
    <source>
        <dbReference type="Proteomes" id="UP000095228"/>
    </source>
</evidence>
<keyword evidence="3 4" id="KW-0408">Iron</keyword>
<protein>
    <submittedName>
        <fullName evidence="7">Cytochrome c-552</fullName>
    </submittedName>
</protein>
<dbReference type="Pfam" id="PF00034">
    <property type="entry name" value="Cytochrom_C"/>
    <property type="match status" value="1"/>
</dbReference>
<evidence type="ECO:0000256" key="5">
    <source>
        <dbReference type="SAM" id="Phobius"/>
    </source>
</evidence>
<accession>A0A1D8AVU9</accession>
<dbReference type="KEGG" id="obg:Verru16b_02089"/>
<feature type="transmembrane region" description="Helical" evidence="5">
    <location>
        <begin position="41"/>
        <end position="62"/>
    </location>
</feature>
<evidence type="ECO:0000256" key="4">
    <source>
        <dbReference type="PROSITE-ProRule" id="PRU00433"/>
    </source>
</evidence>
<dbReference type="AlphaFoldDB" id="A0A1D8AVU9"/>
<dbReference type="PROSITE" id="PS51007">
    <property type="entry name" value="CYTC"/>
    <property type="match status" value="1"/>
</dbReference>
<dbReference type="InterPro" id="IPR051459">
    <property type="entry name" value="Cytochrome_c-type_DH"/>
</dbReference>